<gene>
    <name evidence="1" type="ORF">BV25DRAFT_1037195</name>
</gene>
<accession>A0ACB8SUJ5</accession>
<dbReference type="EMBL" id="MU277223">
    <property type="protein sequence ID" value="KAI0059882.1"/>
    <property type="molecule type" value="Genomic_DNA"/>
</dbReference>
<evidence type="ECO:0000313" key="1">
    <source>
        <dbReference type="EMBL" id="KAI0059882.1"/>
    </source>
</evidence>
<sequence>MRPTPPEVPALHSNTKLRQKVPALAGLPSMGTEGVLGNCVDHDTVTPAKPSDTLRLEKLDLTSKMSSAIQSAQYGAEMLRCIPDMTHAIGSVVCDEFMWLWWFDRQGAMQSTSINFILDLPRFLVLLLAFQRFTLEDWGFPSRHSLAYSIQNNENQDRSGGIIVYQSTLPPKPFHEYNAVTETQLHRDDDDHGVNAIDEPHLYVSEHIHDQSTSSGRGVTSDGATNHSTHPHSGGDFDGKGSVMKVYSPDVTRASEATVIECADETAKLILRTKDSLSNVLYTRDRLQPSGLPDVDCIPARVSRAIVFERLEVITKLHGKEFFKAWVDSVVCNRVLWKCGVQHGDPTVDNLMFRRLPDGTIAGTLAYWDLASIDGHAARRNLERAGTIPFIALELLCWPDDVERRYEHDLESMVWILPWVLLIYENGLAQANHALAGWLTGDYGTCAREKTYFLSRLGYAVQTVSWTNNEWAVALSLLIKVRTRNERRQDSRWWQRIGGQAGAMPALSGDELYLWIVENMTKDVFPSIHTLAARARDIQVIV</sequence>
<reference evidence="1" key="2">
    <citation type="journal article" date="2022" name="New Phytol.">
        <title>Evolutionary transition to the ectomycorrhizal habit in the genomes of a hyperdiverse lineage of mushroom-forming fungi.</title>
        <authorList>
            <person name="Looney B."/>
            <person name="Miyauchi S."/>
            <person name="Morin E."/>
            <person name="Drula E."/>
            <person name="Courty P.E."/>
            <person name="Kohler A."/>
            <person name="Kuo A."/>
            <person name="LaButti K."/>
            <person name="Pangilinan J."/>
            <person name="Lipzen A."/>
            <person name="Riley R."/>
            <person name="Andreopoulos W."/>
            <person name="He G."/>
            <person name="Johnson J."/>
            <person name="Nolan M."/>
            <person name="Tritt A."/>
            <person name="Barry K.W."/>
            <person name="Grigoriev I.V."/>
            <person name="Nagy L.G."/>
            <person name="Hibbett D."/>
            <person name="Henrissat B."/>
            <person name="Matheny P.B."/>
            <person name="Labbe J."/>
            <person name="Martin F.M."/>
        </authorList>
    </citation>
    <scope>NUCLEOTIDE SEQUENCE</scope>
    <source>
        <strain evidence="1">HHB10654</strain>
    </source>
</reference>
<name>A0ACB8SUJ5_9AGAM</name>
<proteinExistence type="predicted"/>
<evidence type="ECO:0000313" key="2">
    <source>
        <dbReference type="Proteomes" id="UP000814140"/>
    </source>
</evidence>
<reference evidence="1" key="1">
    <citation type="submission" date="2021-03" db="EMBL/GenBank/DDBJ databases">
        <authorList>
            <consortium name="DOE Joint Genome Institute"/>
            <person name="Ahrendt S."/>
            <person name="Looney B.P."/>
            <person name="Miyauchi S."/>
            <person name="Morin E."/>
            <person name="Drula E."/>
            <person name="Courty P.E."/>
            <person name="Chicoki N."/>
            <person name="Fauchery L."/>
            <person name="Kohler A."/>
            <person name="Kuo A."/>
            <person name="Labutti K."/>
            <person name="Pangilinan J."/>
            <person name="Lipzen A."/>
            <person name="Riley R."/>
            <person name="Andreopoulos W."/>
            <person name="He G."/>
            <person name="Johnson J."/>
            <person name="Barry K.W."/>
            <person name="Grigoriev I.V."/>
            <person name="Nagy L."/>
            <person name="Hibbett D."/>
            <person name="Henrissat B."/>
            <person name="Matheny P.B."/>
            <person name="Labbe J."/>
            <person name="Martin F."/>
        </authorList>
    </citation>
    <scope>NUCLEOTIDE SEQUENCE</scope>
    <source>
        <strain evidence="1">HHB10654</strain>
    </source>
</reference>
<keyword evidence="2" id="KW-1185">Reference proteome</keyword>
<protein>
    <submittedName>
        <fullName evidence="1">Uncharacterized protein</fullName>
    </submittedName>
</protein>
<comment type="caution">
    <text evidence="1">The sequence shown here is derived from an EMBL/GenBank/DDBJ whole genome shotgun (WGS) entry which is preliminary data.</text>
</comment>
<dbReference type="Proteomes" id="UP000814140">
    <property type="component" value="Unassembled WGS sequence"/>
</dbReference>
<organism evidence="1 2">
    <name type="scientific">Artomyces pyxidatus</name>
    <dbReference type="NCBI Taxonomy" id="48021"/>
    <lineage>
        <taxon>Eukaryota</taxon>
        <taxon>Fungi</taxon>
        <taxon>Dikarya</taxon>
        <taxon>Basidiomycota</taxon>
        <taxon>Agaricomycotina</taxon>
        <taxon>Agaricomycetes</taxon>
        <taxon>Russulales</taxon>
        <taxon>Auriscalpiaceae</taxon>
        <taxon>Artomyces</taxon>
    </lineage>
</organism>